<proteinExistence type="predicted"/>
<organism evidence="1 2">
    <name type="scientific">Phlebotomus papatasi</name>
    <name type="common">Sandfly</name>
    <dbReference type="NCBI Taxonomy" id="29031"/>
    <lineage>
        <taxon>Eukaryota</taxon>
        <taxon>Metazoa</taxon>
        <taxon>Ecdysozoa</taxon>
        <taxon>Arthropoda</taxon>
        <taxon>Hexapoda</taxon>
        <taxon>Insecta</taxon>
        <taxon>Pterygota</taxon>
        <taxon>Neoptera</taxon>
        <taxon>Endopterygota</taxon>
        <taxon>Diptera</taxon>
        <taxon>Nematocera</taxon>
        <taxon>Psychodoidea</taxon>
        <taxon>Psychodidae</taxon>
        <taxon>Phlebotomus</taxon>
        <taxon>Phlebotomus</taxon>
    </lineage>
</organism>
<accession>A0A1B0DAQ6</accession>
<reference evidence="1" key="1">
    <citation type="submission" date="2022-08" db="UniProtKB">
        <authorList>
            <consortium name="EnsemblMetazoa"/>
        </authorList>
    </citation>
    <scope>IDENTIFICATION</scope>
    <source>
        <strain evidence="1">Israel</strain>
    </source>
</reference>
<evidence type="ECO:0000313" key="1">
    <source>
        <dbReference type="EnsemblMetazoa" id="PPAI004761-PA"/>
    </source>
</evidence>
<protein>
    <recommendedName>
        <fullName evidence="3">G-protein coupled receptors family 1 profile domain-containing protein</fullName>
    </recommendedName>
</protein>
<keyword evidence="2" id="KW-1185">Reference proteome</keyword>
<dbReference type="VEuPathDB" id="VectorBase:PPAPM1_008831"/>
<sequence>MKGELRLARTTCDLRHASSTPNLQKHTTVVDVSGPLLPLPTVQVHPKALSYMTSIRHRLSNASSLFKYREESRAARISILVVIMFLVSYIPYGLLVLLEGHSVPLLTPTDRTLNSTHS</sequence>
<evidence type="ECO:0000313" key="2">
    <source>
        <dbReference type="Proteomes" id="UP000092462"/>
    </source>
</evidence>
<dbReference type="EMBL" id="AJVK01029222">
    <property type="status" value="NOT_ANNOTATED_CDS"/>
    <property type="molecule type" value="Genomic_DNA"/>
</dbReference>
<dbReference type="VEuPathDB" id="VectorBase:PPAI004761"/>
<name>A0A1B0DAQ6_PHLPP</name>
<dbReference type="AlphaFoldDB" id="A0A1B0DAQ6"/>
<evidence type="ECO:0008006" key="3">
    <source>
        <dbReference type="Google" id="ProtNLM"/>
    </source>
</evidence>
<dbReference type="Proteomes" id="UP000092462">
    <property type="component" value="Unassembled WGS sequence"/>
</dbReference>
<dbReference type="EnsemblMetazoa" id="PPAI004761-RA">
    <property type="protein sequence ID" value="PPAI004761-PA"/>
    <property type="gene ID" value="PPAI004761"/>
</dbReference>